<evidence type="ECO:0000256" key="2">
    <source>
        <dbReference type="ARBA" id="ARBA00022473"/>
    </source>
</evidence>
<evidence type="ECO:0000313" key="13">
    <source>
        <dbReference type="EMBL" id="CAH0775987.1"/>
    </source>
</evidence>
<evidence type="ECO:0000256" key="1">
    <source>
        <dbReference type="ARBA" id="ARBA00004123"/>
    </source>
</evidence>
<feature type="compositionally biased region" description="Low complexity" evidence="10">
    <location>
        <begin position="211"/>
        <end position="230"/>
    </location>
</feature>
<keyword evidence="5" id="KW-0805">Transcription regulation</keyword>
<keyword evidence="7" id="KW-0539">Nucleus</keyword>
<accession>A0A9P0G4U4</accession>
<dbReference type="GO" id="GO:0008270">
    <property type="term" value="F:zinc ion binding"/>
    <property type="evidence" value="ECO:0007669"/>
    <property type="project" value="UniProtKB-KW"/>
</dbReference>
<comment type="subcellular location">
    <subcellularLocation>
        <location evidence="1">Nucleus</location>
    </subcellularLocation>
</comment>
<evidence type="ECO:0000256" key="8">
    <source>
        <dbReference type="ARBA" id="ARBA00037382"/>
    </source>
</evidence>
<keyword evidence="9" id="KW-0479">Metal-binding</keyword>
<feature type="domain" description="C2H2-type" evidence="12">
    <location>
        <begin position="404"/>
        <end position="427"/>
    </location>
</feature>
<comment type="function">
    <text evidence="8">Putative transcription factor required for axon growth and guidance in the central and peripheral nervous systems. Repels CNS axons away from the midline by promoting the expression of the midline repellent sli and its receptor robo.</text>
</comment>
<feature type="compositionally biased region" description="Polar residues" evidence="10">
    <location>
        <begin position="523"/>
        <end position="532"/>
    </location>
</feature>
<dbReference type="SMART" id="SM00355">
    <property type="entry name" value="ZnF_C2H2"/>
    <property type="match status" value="2"/>
</dbReference>
<evidence type="ECO:0000259" key="12">
    <source>
        <dbReference type="PROSITE" id="PS50157"/>
    </source>
</evidence>
<dbReference type="SMART" id="SM00225">
    <property type="entry name" value="BTB"/>
    <property type="match status" value="1"/>
</dbReference>
<dbReference type="EMBL" id="OU963868">
    <property type="protein sequence ID" value="CAH0775987.1"/>
    <property type="molecule type" value="Genomic_DNA"/>
</dbReference>
<dbReference type="GO" id="GO:0016199">
    <property type="term" value="P:axon midline choice point recognition"/>
    <property type="evidence" value="ECO:0007669"/>
    <property type="project" value="UniProtKB-ARBA"/>
</dbReference>
<evidence type="ECO:0008006" key="15">
    <source>
        <dbReference type="Google" id="ProtNLM"/>
    </source>
</evidence>
<feature type="domain" description="BTB" evidence="11">
    <location>
        <begin position="35"/>
        <end position="100"/>
    </location>
</feature>
<protein>
    <recommendedName>
        <fullName evidence="15">Broad-complex core protein</fullName>
    </recommendedName>
</protein>
<dbReference type="InterPro" id="IPR051095">
    <property type="entry name" value="Dros_DevTransReg"/>
</dbReference>
<dbReference type="PROSITE" id="PS50157">
    <property type="entry name" value="ZINC_FINGER_C2H2_2"/>
    <property type="match status" value="2"/>
</dbReference>
<feature type="region of interest" description="Disordered" evidence="10">
    <location>
        <begin position="252"/>
        <end position="310"/>
    </location>
</feature>
<evidence type="ECO:0000256" key="7">
    <source>
        <dbReference type="ARBA" id="ARBA00023242"/>
    </source>
</evidence>
<feature type="compositionally biased region" description="Low complexity" evidence="10">
    <location>
        <begin position="512"/>
        <end position="522"/>
    </location>
</feature>
<dbReference type="Gene3D" id="3.30.710.10">
    <property type="entry name" value="Potassium Channel Kv1.1, Chain A"/>
    <property type="match status" value="1"/>
</dbReference>
<dbReference type="GO" id="GO:0007464">
    <property type="term" value="P:R3/R4 cell fate commitment"/>
    <property type="evidence" value="ECO:0007669"/>
    <property type="project" value="UniProtKB-ARBA"/>
</dbReference>
<dbReference type="GO" id="GO:0045467">
    <property type="term" value="P:R7 cell development"/>
    <property type="evidence" value="ECO:0007669"/>
    <property type="project" value="UniProtKB-ARBA"/>
</dbReference>
<feature type="compositionally biased region" description="Acidic residues" evidence="10">
    <location>
        <begin position="290"/>
        <end position="304"/>
    </location>
</feature>
<keyword evidence="14" id="KW-1185">Reference proteome</keyword>
<dbReference type="Proteomes" id="UP001152759">
    <property type="component" value="Chromosome 7"/>
</dbReference>
<evidence type="ECO:0000256" key="6">
    <source>
        <dbReference type="ARBA" id="ARBA00023163"/>
    </source>
</evidence>
<dbReference type="SUPFAM" id="SSF54695">
    <property type="entry name" value="POZ domain"/>
    <property type="match status" value="1"/>
</dbReference>
<evidence type="ECO:0000259" key="11">
    <source>
        <dbReference type="PROSITE" id="PS50097"/>
    </source>
</evidence>
<dbReference type="InterPro" id="IPR000210">
    <property type="entry name" value="BTB/POZ_dom"/>
</dbReference>
<keyword evidence="6" id="KW-0804">Transcription</keyword>
<dbReference type="PANTHER" id="PTHR23110:SF111">
    <property type="entry name" value="LONGITUDINALS LACKING PROTEIN, ISOFORMS F_I_K_T"/>
    <property type="match status" value="1"/>
</dbReference>
<dbReference type="GO" id="GO:0045476">
    <property type="term" value="P:nurse cell apoptotic process"/>
    <property type="evidence" value="ECO:0007669"/>
    <property type="project" value="UniProtKB-ARBA"/>
</dbReference>
<dbReference type="PROSITE" id="PS50097">
    <property type="entry name" value="BTB"/>
    <property type="match status" value="1"/>
</dbReference>
<dbReference type="GO" id="GO:0006357">
    <property type="term" value="P:regulation of transcription by RNA polymerase II"/>
    <property type="evidence" value="ECO:0007669"/>
    <property type="project" value="TreeGrafter"/>
</dbReference>
<feature type="region of interest" description="Disordered" evidence="10">
    <location>
        <begin position="462"/>
        <end position="532"/>
    </location>
</feature>
<dbReference type="KEGG" id="btab:109039730"/>
<keyword evidence="9" id="KW-0863">Zinc-finger</keyword>
<dbReference type="AlphaFoldDB" id="A0A9P0G4U4"/>
<evidence type="ECO:0000256" key="5">
    <source>
        <dbReference type="ARBA" id="ARBA00023015"/>
    </source>
</evidence>
<evidence type="ECO:0000313" key="14">
    <source>
        <dbReference type="Proteomes" id="UP001152759"/>
    </source>
</evidence>
<reference evidence="13" key="1">
    <citation type="submission" date="2021-12" db="EMBL/GenBank/DDBJ databases">
        <authorList>
            <person name="King R."/>
        </authorList>
    </citation>
    <scope>NUCLEOTIDE SEQUENCE</scope>
</reference>
<dbReference type="InterPro" id="IPR036236">
    <property type="entry name" value="Znf_C2H2_sf"/>
</dbReference>
<proteinExistence type="predicted"/>
<evidence type="ECO:0000256" key="9">
    <source>
        <dbReference type="PROSITE-ProRule" id="PRU00042"/>
    </source>
</evidence>
<dbReference type="GO" id="GO:0007526">
    <property type="term" value="P:larval somatic muscle development"/>
    <property type="evidence" value="ECO:0007669"/>
    <property type="project" value="UniProtKB-ARBA"/>
</dbReference>
<dbReference type="InterPro" id="IPR013087">
    <property type="entry name" value="Znf_C2H2_type"/>
</dbReference>
<feature type="compositionally biased region" description="Polar residues" evidence="10">
    <location>
        <begin position="482"/>
        <end position="511"/>
    </location>
</feature>
<dbReference type="GO" id="GO:0005634">
    <property type="term" value="C:nucleus"/>
    <property type="evidence" value="ECO:0007669"/>
    <property type="project" value="UniProtKB-SubCell"/>
</dbReference>
<dbReference type="Pfam" id="PF00096">
    <property type="entry name" value="zf-C2H2"/>
    <property type="match status" value="2"/>
</dbReference>
<name>A0A9P0G4U4_BEMTA</name>
<gene>
    <name evidence="13" type="ORF">BEMITA_LOCUS12127</name>
</gene>
<keyword evidence="3" id="KW-0221">Differentiation</keyword>
<evidence type="ECO:0000256" key="10">
    <source>
        <dbReference type="SAM" id="MobiDB-lite"/>
    </source>
</evidence>
<feature type="compositionally biased region" description="Low complexity" evidence="10">
    <location>
        <begin position="462"/>
        <end position="478"/>
    </location>
</feature>
<keyword evidence="4" id="KW-0524">Neurogenesis</keyword>
<keyword evidence="9" id="KW-0862">Zinc</keyword>
<keyword evidence="2" id="KW-0217">Developmental protein</keyword>
<feature type="region of interest" description="Disordered" evidence="10">
    <location>
        <begin position="135"/>
        <end position="230"/>
    </location>
</feature>
<organism evidence="13 14">
    <name type="scientific">Bemisia tabaci</name>
    <name type="common">Sweetpotato whitefly</name>
    <name type="synonym">Aleurodes tabaci</name>
    <dbReference type="NCBI Taxonomy" id="7038"/>
    <lineage>
        <taxon>Eukaryota</taxon>
        <taxon>Metazoa</taxon>
        <taxon>Ecdysozoa</taxon>
        <taxon>Arthropoda</taxon>
        <taxon>Hexapoda</taxon>
        <taxon>Insecta</taxon>
        <taxon>Pterygota</taxon>
        <taxon>Neoptera</taxon>
        <taxon>Paraneoptera</taxon>
        <taxon>Hemiptera</taxon>
        <taxon>Sternorrhyncha</taxon>
        <taxon>Aleyrodoidea</taxon>
        <taxon>Aleyrodidae</taxon>
        <taxon>Aleyrodinae</taxon>
        <taxon>Bemisia</taxon>
    </lineage>
</organism>
<dbReference type="GO" id="GO:0008406">
    <property type="term" value="P:gonad development"/>
    <property type="evidence" value="ECO:0007669"/>
    <property type="project" value="UniProtKB-ARBA"/>
</dbReference>
<dbReference type="GO" id="GO:0048813">
    <property type="term" value="P:dendrite morphogenesis"/>
    <property type="evidence" value="ECO:0007669"/>
    <property type="project" value="UniProtKB-ARBA"/>
</dbReference>
<evidence type="ECO:0000256" key="3">
    <source>
        <dbReference type="ARBA" id="ARBA00022782"/>
    </source>
</evidence>
<dbReference type="CDD" id="cd18315">
    <property type="entry name" value="BTB_POZ_BAB-like"/>
    <property type="match status" value="1"/>
</dbReference>
<dbReference type="Gene3D" id="3.30.160.60">
    <property type="entry name" value="Classic Zinc Finger"/>
    <property type="match status" value="1"/>
</dbReference>
<dbReference type="PANTHER" id="PTHR23110">
    <property type="entry name" value="BTB DOMAIN TRANSCRIPTION FACTOR"/>
    <property type="match status" value="1"/>
</dbReference>
<dbReference type="InterPro" id="IPR011333">
    <property type="entry name" value="SKP1/BTB/POZ_sf"/>
</dbReference>
<dbReference type="GO" id="GO:0035167">
    <property type="term" value="P:larval lymph gland hemopoiesis"/>
    <property type="evidence" value="ECO:0007669"/>
    <property type="project" value="UniProtKB-ARBA"/>
</dbReference>
<dbReference type="PROSITE" id="PS00028">
    <property type="entry name" value="ZINC_FINGER_C2H2_1"/>
    <property type="match status" value="2"/>
</dbReference>
<sequence>MAASTAADHFCLRWNNYQINMVSELDSLRKDEDLVDVTLSCEGQLLKAHKVILSACSSYFRNVFKENPCKHPVVILKDVSHEDVEALLSFVYQGVVYISEKKLASFLHTAELLQIRGLTGAASTMKADMSQYSTDKSTTLASGPPPLAPANVGNNWKPVAKKSSGSNPSSPAPSAPKRRKAPPSRIPPSEDADNTSNQEIEESSEEEHQSLQHQALQQQHPSQQHHQYHPQLPLSSNQEAAPVIVKSEDGFAHDEEEYEDGTRGSFHGGEGESSSGETTGYYQSLASVDMGDEGDEEEDEEGDGRDDKGGVTAASVATLLERSLVAVSRSGTDVQGMLAGSSSNSSVGALSIFPGSVAHGGVDHANPTDRLGRRPCPLCQKIISNKSNLLKHMRIRHSDEYNPAGCVLCGKVFKNKYSLRAHINIYHKEVTSSMPSPLSSNSKIDQYSFNPNLINPQNFQLSQQQQPQNVNQLPTTTPNFPPQNSNMINSNPTMPPNNFQLPASSGFNPVVQQQQQQQQQQQNTSMPNFALSSPVSTVSTAAIISSNNFNLPLSGPPPAPNSPHTIAAYPTFQHPAAAQFIVPTTN</sequence>
<dbReference type="Pfam" id="PF00651">
    <property type="entry name" value="BTB"/>
    <property type="match status" value="1"/>
</dbReference>
<evidence type="ECO:0000256" key="4">
    <source>
        <dbReference type="ARBA" id="ARBA00022902"/>
    </source>
</evidence>
<feature type="domain" description="C2H2-type" evidence="12">
    <location>
        <begin position="374"/>
        <end position="402"/>
    </location>
</feature>
<dbReference type="SUPFAM" id="SSF57667">
    <property type="entry name" value="beta-beta-alpha zinc fingers"/>
    <property type="match status" value="1"/>
</dbReference>